<protein>
    <submittedName>
        <fullName evidence="13">Nuclear receptor subfamily 2 group C member 2</fullName>
    </submittedName>
</protein>
<dbReference type="SUPFAM" id="SSF57716">
    <property type="entry name" value="Glucocorticoid receptor-like (DNA-binding domain)"/>
    <property type="match status" value="1"/>
</dbReference>
<evidence type="ECO:0000259" key="12">
    <source>
        <dbReference type="PROSITE" id="PS51843"/>
    </source>
</evidence>
<dbReference type="InterPro" id="IPR001628">
    <property type="entry name" value="Znf_hrmn_rcpt"/>
</dbReference>
<dbReference type="InterPro" id="IPR001723">
    <property type="entry name" value="Nuclear_hrmn_rcpt"/>
</dbReference>
<dbReference type="GO" id="GO:0008270">
    <property type="term" value="F:zinc ion binding"/>
    <property type="evidence" value="ECO:0007669"/>
    <property type="project" value="UniProtKB-KW"/>
</dbReference>
<dbReference type="SMART" id="SM00399">
    <property type="entry name" value="ZnF_C4"/>
    <property type="match status" value="1"/>
</dbReference>
<name>T2MFJ9_HYDVU</name>
<dbReference type="OrthoDB" id="10024684at2759"/>
<comment type="subcellular location">
    <subcellularLocation>
        <location evidence="10">Nucleus</location>
    </subcellularLocation>
</comment>
<keyword evidence="5 10" id="KW-0805">Transcription regulation</keyword>
<organism evidence="13">
    <name type="scientific">Hydra vulgaris</name>
    <name type="common">Hydra</name>
    <name type="synonym">Hydra attenuata</name>
    <dbReference type="NCBI Taxonomy" id="6087"/>
    <lineage>
        <taxon>Eukaryota</taxon>
        <taxon>Metazoa</taxon>
        <taxon>Cnidaria</taxon>
        <taxon>Hydrozoa</taxon>
        <taxon>Hydroidolina</taxon>
        <taxon>Anthoathecata</taxon>
        <taxon>Aplanulata</taxon>
        <taxon>Hydridae</taxon>
        <taxon>Hydra</taxon>
    </lineage>
</organism>
<gene>
    <name evidence="13" type="primary">NR2C2</name>
</gene>
<evidence type="ECO:0000256" key="8">
    <source>
        <dbReference type="ARBA" id="ARBA00023170"/>
    </source>
</evidence>
<dbReference type="InterPro" id="IPR013088">
    <property type="entry name" value="Znf_NHR/GATA"/>
</dbReference>
<evidence type="ECO:0000256" key="4">
    <source>
        <dbReference type="ARBA" id="ARBA00022833"/>
    </source>
</evidence>
<dbReference type="PRINTS" id="PR00047">
    <property type="entry name" value="STROIDFINGER"/>
</dbReference>
<keyword evidence="9 10" id="KW-0539">Nucleus</keyword>
<evidence type="ECO:0000256" key="5">
    <source>
        <dbReference type="ARBA" id="ARBA00023015"/>
    </source>
</evidence>
<comment type="similarity">
    <text evidence="1 10">Belongs to the nuclear hormone receptor family.</text>
</comment>
<dbReference type="PROSITE" id="PS51030">
    <property type="entry name" value="NUCLEAR_REC_DBD_2"/>
    <property type="match status" value="1"/>
</dbReference>
<keyword evidence="7 10" id="KW-0804">Transcription</keyword>
<evidence type="ECO:0000256" key="9">
    <source>
        <dbReference type="ARBA" id="ARBA00023242"/>
    </source>
</evidence>
<dbReference type="FunFam" id="3.30.50.10:FF:000030">
    <property type="entry name" value="Nuclear Hormone Receptor family"/>
    <property type="match status" value="1"/>
</dbReference>
<dbReference type="CDD" id="cd06916">
    <property type="entry name" value="NR_DBD_like"/>
    <property type="match status" value="1"/>
</dbReference>
<dbReference type="GO" id="GO:0003700">
    <property type="term" value="F:DNA-binding transcription factor activity"/>
    <property type="evidence" value="ECO:0007669"/>
    <property type="project" value="InterPro"/>
</dbReference>
<dbReference type="AlphaFoldDB" id="T2MFJ9"/>
<keyword evidence="4 10" id="KW-0862">Zinc</keyword>
<dbReference type="InterPro" id="IPR035500">
    <property type="entry name" value="NHR-like_dom_sf"/>
</dbReference>
<dbReference type="PROSITE" id="PS00031">
    <property type="entry name" value="NUCLEAR_REC_DBD_1"/>
    <property type="match status" value="1"/>
</dbReference>
<evidence type="ECO:0000256" key="6">
    <source>
        <dbReference type="ARBA" id="ARBA00023125"/>
    </source>
</evidence>
<sequence>MASVQPTDGNIFRIARNLNVDYKSSSNVLSEKNFQLSFDCIRPTMDPTLQNPMKNSLADTNIADSDSKIIYCAVCSDRSTGKHYKVNSCEGCKNFFRRSVRKNVKYVCPAYGKCLVHKDQRTRCKACRLKKCLKVGMRKEAVQCERKPAALVITSFKDGMGLKNKTVGLDYLTSSEDSEEENLTYTQLNKTTKNEIFQCIEEKDVNNYLQAEIEKDSKVSFKRTNSPNNKVNETKQNNNIEEIEVLNQSTNKVDRSDRFSPKKSSNKVENVRLLDSYKNLGAKNEGEFPPIIFKSGQYKSFYVEPPSIPTTDVGYLYEMATRLLFVTIDWVQHLIAFRKLNKTDQLNLLVDKWYSLFILGLAQCSSMFPISTLLFLANNSHDGIKPMLSWQTFSKLKEVILNGNSAIKTSTKIYDNMKIITLFDSDTPGLNDRNAVSYTRCQIQEELEYIINDLQHNEKIENIRQQIICFLESVNNVEKNEITDTFFVPILRETTIEFVIQKLLAQKLR</sequence>
<dbReference type="Gene3D" id="1.10.565.10">
    <property type="entry name" value="Retinoid X Receptor"/>
    <property type="match status" value="1"/>
</dbReference>
<dbReference type="PROSITE" id="PS51843">
    <property type="entry name" value="NR_LBD"/>
    <property type="match status" value="1"/>
</dbReference>
<keyword evidence="3 10" id="KW-0863">Zinc-finger</keyword>
<keyword evidence="6 10" id="KW-0238">DNA-binding</keyword>
<dbReference type="InterPro" id="IPR050274">
    <property type="entry name" value="Nuclear_hormone_rcpt_NR2"/>
</dbReference>
<evidence type="ECO:0000256" key="3">
    <source>
        <dbReference type="ARBA" id="ARBA00022771"/>
    </source>
</evidence>
<dbReference type="SUPFAM" id="SSF48508">
    <property type="entry name" value="Nuclear receptor ligand-binding domain"/>
    <property type="match status" value="1"/>
</dbReference>
<dbReference type="PRINTS" id="PR00398">
    <property type="entry name" value="STRDHORMONER"/>
</dbReference>
<keyword evidence="2 10" id="KW-0479">Metal-binding</keyword>
<reference evidence="13" key="1">
    <citation type="journal article" date="2013" name="Genome Biol. Evol.">
        <title>Punctuated emergences of genetic and phenotypic innovations in eumetazoan, bilaterian, euteleostome, and hominidae ancestors.</title>
        <authorList>
            <person name="Wenger Y."/>
            <person name="Galliot B."/>
        </authorList>
    </citation>
    <scope>NUCLEOTIDE SEQUENCE</scope>
    <source>
        <tissue evidence="13">Whole animals</tissue>
    </source>
</reference>
<dbReference type="GO" id="GO:0005634">
    <property type="term" value="C:nucleus"/>
    <property type="evidence" value="ECO:0007669"/>
    <property type="project" value="UniProtKB-SubCell"/>
</dbReference>
<evidence type="ECO:0000256" key="2">
    <source>
        <dbReference type="ARBA" id="ARBA00022723"/>
    </source>
</evidence>
<accession>T2MFJ9</accession>
<feature type="domain" description="NR LBD" evidence="12">
    <location>
        <begin position="272"/>
        <end position="509"/>
    </location>
</feature>
<dbReference type="InterPro" id="IPR000536">
    <property type="entry name" value="Nucl_hrmn_rcpt_lig-bd"/>
</dbReference>
<keyword evidence="8 10" id="KW-0675">Receptor</keyword>
<evidence type="ECO:0000256" key="7">
    <source>
        <dbReference type="ARBA" id="ARBA00023163"/>
    </source>
</evidence>
<dbReference type="Gene3D" id="3.30.50.10">
    <property type="entry name" value="Erythroid Transcription Factor GATA-1, subunit A"/>
    <property type="match status" value="1"/>
</dbReference>
<dbReference type="KEGG" id="hmg:101236778"/>
<dbReference type="SMART" id="SM00430">
    <property type="entry name" value="HOLI"/>
    <property type="match status" value="1"/>
</dbReference>
<proteinExistence type="evidence at transcript level"/>
<dbReference type="Pfam" id="PF00105">
    <property type="entry name" value="zf-C4"/>
    <property type="match status" value="1"/>
</dbReference>
<dbReference type="PANTHER" id="PTHR24083">
    <property type="entry name" value="NUCLEAR HORMONE RECEPTOR"/>
    <property type="match status" value="1"/>
</dbReference>
<dbReference type="EMBL" id="HAAD01004649">
    <property type="protein sequence ID" value="CDG70881.1"/>
    <property type="molecule type" value="mRNA"/>
</dbReference>
<dbReference type="GO" id="GO:0043565">
    <property type="term" value="F:sequence-specific DNA binding"/>
    <property type="evidence" value="ECO:0007669"/>
    <property type="project" value="InterPro"/>
</dbReference>
<evidence type="ECO:0000259" key="11">
    <source>
        <dbReference type="PROSITE" id="PS51030"/>
    </source>
</evidence>
<evidence type="ECO:0000256" key="10">
    <source>
        <dbReference type="RuleBase" id="RU004334"/>
    </source>
</evidence>
<feature type="domain" description="Nuclear receptor" evidence="11">
    <location>
        <begin position="69"/>
        <end position="144"/>
    </location>
</feature>
<evidence type="ECO:0000256" key="1">
    <source>
        <dbReference type="ARBA" id="ARBA00005993"/>
    </source>
</evidence>
<dbReference type="Pfam" id="PF00104">
    <property type="entry name" value="Hormone_recep"/>
    <property type="match status" value="1"/>
</dbReference>
<evidence type="ECO:0000313" key="13">
    <source>
        <dbReference type="EMBL" id="CDG70881.1"/>
    </source>
</evidence>